<dbReference type="GO" id="GO:0005509">
    <property type="term" value="F:calcium ion binding"/>
    <property type="evidence" value="ECO:0007669"/>
    <property type="project" value="TreeGrafter"/>
</dbReference>
<dbReference type="InterPro" id="IPR013658">
    <property type="entry name" value="SGL"/>
</dbReference>
<evidence type="ECO:0000256" key="1">
    <source>
        <dbReference type="ARBA" id="ARBA00008853"/>
    </source>
</evidence>
<evidence type="ECO:0000259" key="5">
    <source>
        <dbReference type="Pfam" id="PF08450"/>
    </source>
</evidence>
<feature type="transmembrane region" description="Helical" evidence="4">
    <location>
        <begin position="6"/>
        <end position="24"/>
    </location>
</feature>
<keyword evidence="4" id="KW-1133">Transmembrane helix</keyword>
<dbReference type="InParanoid" id="A0A6P7GM40"/>
<keyword evidence="4" id="KW-0812">Transmembrane</keyword>
<dbReference type="RefSeq" id="XP_028147037.1">
    <property type="nucleotide sequence ID" value="XM_028291236.1"/>
</dbReference>
<keyword evidence="4" id="KW-0472">Membrane</keyword>
<sequence>MTPLNIFIFLFSFWTCGLATVIYLPEHKMSNKYEFIPISDPLDCGTRIHYDECTNSAFFVDVPNGNAYRYDLGSGNVTKTKVGNEPIAFMFPVVGSNNKFIAGLNNKFVSVEWDGVSPQVSKVETIKEIETDPQLKGNRLNGGKVDPWGRLWAGTMGPAGADGETIPQRGALYSVEKGSVKKHLSNIGISNGLAWNTKKMKMYYLDTLQPKVFQYDISKDGDLSNEKVIFEFGPHNIDGKPDGLTIDTDGNLWLTAIFGSTLVKINPDDGKLLEKIVMSTPQPTSISFGGKNLDEMFVTTARIPVDGKIPPNPAGTTYIIKNTGSSGFKGDRYQS</sequence>
<dbReference type="GO" id="GO:0019853">
    <property type="term" value="P:L-ascorbic acid biosynthetic process"/>
    <property type="evidence" value="ECO:0007669"/>
    <property type="project" value="TreeGrafter"/>
</dbReference>
<evidence type="ECO:0000256" key="3">
    <source>
        <dbReference type="PIRSR" id="PIRSR605511-2"/>
    </source>
</evidence>
<dbReference type="PRINTS" id="PR01790">
    <property type="entry name" value="SMP30FAMILY"/>
</dbReference>
<dbReference type="InterPro" id="IPR005511">
    <property type="entry name" value="SMP-30"/>
</dbReference>
<feature type="binding site" evidence="3">
    <location>
        <position position="191"/>
    </location>
    <ligand>
        <name>a divalent metal cation</name>
        <dbReference type="ChEBI" id="CHEBI:60240"/>
    </ligand>
</feature>
<organism evidence="6">
    <name type="scientific">Diabrotica virgifera virgifera</name>
    <name type="common">western corn rootworm</name>
    <dbReference type="NCBI Taxonomy" id="50390"/>
    <lineage>
        <taxon>Eukaryota</taxon>
        <taxon>Metazoa</taxon>
        <taxon>Ecdysozoa</taxon>
        <taxon>Arthropoda</taxon>
        <taxon>Hexapoda</taxon>
        <taxon>Insecta</taxon>
        <taxon>Pterygota</taxon>
        <taxon>Neoptera</taxon>
        <taxon>Endopterygota</taxon>
        <taxon>Coleoptera</taxon>
        <taxon>Polyphaga</taxon>
        <taxon>Cucujiformia</taxon>
        <taxon>Chrysomeloidea</taxon>
        <taxon>Chrysomelidae</taxon>
        <taxon>Galerucinae</taxon>
        <taxon>Diabroticina</taxon>
        <taxon>Diabroticites</taxon>
        <taxon>Diabrotica</taxon>
    </lineage>
</organism>
<reference evidence="6" key="1">
    <citation type="submission" date="2025-08" db="UniProtKB">
        <authorList>
            <consortium name="RefSeq"/>
        </authorList>
    </citation>
    <scope>IDENTIFICATION</scope>
    <source>
        <tissue evidence="6">Whole insect</tissue>
    </source>
</reference>
<accession>A0A6P7GM40</accession>
<dbReference type="PANTHER" id="PTHR10907:SF66">
    <property type="entry name" value="MIP34848P1-RELATED"/>
    <property type="match status" value="1"/>
</dbReference>
<evidence type="ECO:0000313" key="6">
    <source>
        <dbReference type="RefSeq" id="XP_028147037.1"/>
    </source>
</evidence>
<feature type="active site" description="Proton donor/acceptor" evidence="2">
    <location>
        <position position="242"/>
    </location>
</feature>
<keyword evidence="3" id="KW-0862">Zinc</keyword>
<dbReference type="InterPro" id="IPR011042">
    <property type="entry name" value="6-blade_b-propeller_TolB-like"/>
</dbReference>
<feature type="binding site" evidence="3">
    <location>
        <position position="242"/>
    </location>
    <ligand>
        <name>a divalent metal cation</name>
        <dbReference type="ChEBI" id="CHEBI:60240"/>
    </ligand>
</feature>
<evidence type="ECO:0000256" key="4">
    <source>
        <dbReference type="SAM" id="Phobius"/>
    </source>
</evidence>
<dbReference type="PANTHER" id="PTHR10907">
    <property type="entry name" value="REGUCALCIN"/>
    <property type="match status" value="1"/>
</dbReference>
<dbReference type="OrthoDB" id="423498at2759"/>
<proteinExistence type="inferred from homology"/>
<comment type="cofactor">
    <cofactor evidence="3">
        <name>Zn(2+)</name>
        <dbReference type="ChEBI" id="CHEBI:29105"/>
    </cofactor>
    <text evidence="3">Binds 1 divalent metal cation per subunit.</text>
</comment>
<dbReference type="GO" id="GO:0004341">
    <property type="term" value="F:gluconolactonase activity"/>
    <property type="evidence" value="ECO:0007669"/>
    <property type="project" value="TreeGrafter"/>
</dbReference>
<keyword evidence="3" id="KW-0479">Metal-binding</keyword>
<feature type="domain" description="SMP-30/Gluconolactonase/LRE-like region" evidence="5">
    <location>
        <begin position="49"/>
        <end position="302"/>
    </location>
</feature>
<dbReference type="Gene3D" id="2.120.10.30">
    <property type="entry name" value="TolB, C-terminal domain"/>
    <property type="match status" value="1"/>
</dbReference>
<gene>
    <name evidence="6" type="primary">LOC114340486</name>
</gene>
<dbReference type="SUPFAM" id="SSF63829">
    <property type="entry name" value="Calcium-dependent phosphotriesterase"/>
    <property type="match status" value="1"/>
</dbReference>
<dbReference type="AlphaFoldDB" id="A0A6P7GM40"/>
<dbReference type="Pfam" id="PF08450">
    <property type="entry name" value="SGL"/>
    <property type="match status" value="1"/>
</dbReference>
<name>A0A6P7GM40_DIAVI</name>
<evidence type="ECO:0000256" key="2">
    <source>
        <dbReference type="PIRSR" id="PIRSR605511-1"/>
    </source>
</evidence>
<feature type="binding site" evidence="3">
    <location>
        <position position="141"/>
    </location>
    <ligand>
        <name>substrate</name>
    </ligand>
</feature>
<comment type="similarity">
    <text evidence="1">Belongs to the SMP-30/CGR1 family.</text>
</comment>
<protein>
    <submittedName>
        <fullName evidence="6">Regucalcin-like</fullName>
    </submittedName>
</protein>
<feature type="binding site" evidence="3">
    <location>
        <position position="139"/>
    </location>
    <ligand>
        <name>substrate</name>
    </ligand>
</feature>